<feature type="region of interest" description="Disordered" evidence="1">
    <location>
        <begin position="373"/>
        <end position="531"/>
    </location>
</feature>
<feature type="compositionally biased region" description="Basic and acidic residues" evidence="1">
    <location>
        <begin position="418"/>
        <end position="427"/>
    </location>
</feature>
<feature type="compositionally biased region" description="Polar residues" evidence="1">
    <location>
        <begin position="340"/>
        <end position="349"/>
    </location>
</feature>
<keyword evidence="4" id="KW-1185">Reference proteome</keyword>
<feature type="compositionally biased region" description="Polar residues" evidence="1">
    <location>
        <begin position="48"/>
        <end position="59"/>
    </location>
</feature>
<proteinExistence type="predicted"/>
<organism evidence="3 4">
    <name type="scientific">Lepidopterella palustris CBS 459.81</name>
    <dbReference type="NCBI Taxonomy" id="1314670"/>
    <lineage>
        <taxon>Eukaryota</taxon>
        <taxon>Fungi</taxon>
        <taxon>Dikarya</taxon>
        <taxon>Ascomycota</taxon>
        <taxon>Pezizomycotina</taxon>
        <taxon>Dothideomycetes</taxon>
        <taxon>Pleosporomycetidae</taxon>
        <taxon>Mytilinidiales</taxon>
        <taxon>Argynnaceae</taxon>
        <taxon>Lepidopterella</taxon>
    </lineage>
</organism>
<accession>A0A8E2EM54</accession>
<dbReference type="OrthoDB" id="2247093at2759"/>
<dbReference type="GO" id="GO:0003700">
    <property type="term" value="F:DNA-binding transcription factor activity"/>
    <property type="evidence" value="ECO:0007669"/>
    <property type="project" value="InterPro"/>
</dbReference>
<dbReference type="CDD" id="cd14705">
    <property type="entry name" value="bZIP_Zip1"/>
    <property type="match status" value="1"/>
</dbReference>
<dbReference type="Proteomes" id="UP000250266">
    <property type="component" value="Unassembled WGS sequence"/>
</dbReference>
<name>A0A8E2EM54_9PEZI</name>
<evidence type="ECO:0000259" key="2">
    <source>
        <dbReference type="PROSITE" id="PS00036"/>
    </source>
</evidence>
<evidence type="ECO:0000313" key="4">
    <source>
        <dbReference type="Proteomes" id="UP000250266"/>
    </source>
</evidence>
<feature type="domain" description="BZIP" evidence="2">
    <location>
        <begin position="319"/>
        <end position="333"/>
    </location>
</feature>
<evidence type="ECO:0000256" key="1">
    <source>
        <dbReference type="SAM" id="MobiDB-lite"/>
    </source>
</evidence>
<dbReference type="AlphaFoldDB" id="A0A8E2EM54"/>
<evidence type="ECO:0000313" key="3">
    <source>
        <dbReference type="EMBL" id="OCK86053.1"/>
    </source>
</evidence>
<feature type="compositionally biased region" description="Low complexity" evidence="1">
    <location>
        <begin position="395"/>
        <end position="417"/>
    </location>
</feature>
<dbReference type="Gene3D" id="1.20.5.170">
    <property type="match status" value="1"/>
</dbReference>
<gene>
    <name evidence="3" type="ORF">K432DRAFT_285480</name>
</gene>
<protein>
    <recommendedName>
        <fullName evidence="2">BZIP domain-containing protein</fullName>
    </recommendedName>
</protein>
<feature type="compositionally biased region" description="Polar residues" evidence="1">
    <location>
        <begin position="69"/>
        <end position="94"/>
    </location>
</feature>
<reference evidence="3 4" key="1">
    <citation type="journal article" date="2016" name="Nat. Commun.">
        <title>Ectomycorrhizal ecology is imprinted in the genome of the dominant symbiotic fungus Cenococcum geophilum.</title>
        <authorList>
            <consortium name="DOE Joint Genome Institute"/>
            <person name="Peter M."/>
            <person name="Kohler A."/>
            <person name="Ohm R.A."/>
            <person name="Kuo A."/>
            <person name="Krutzmann J."/>
            <person name="Morin E."/>
            <person name="Arend M."/>
            <person name="Barry K.W."/>
            <person name="Binder M."/>
            <person name="Choi C."/>
            <person name="Clum A."/>
            <person name="Copeland A."/>
            <person name="Grisel N."/>
            <person name="Haridas S."/>
            <person name="Kipfer T."/>
            <person name="LaButti K."/>
            <person name="Lindquist E."/>
            <person name="Lipzen A."/>
            <person name="Maire R."/>
            <person name="Meier B."/>
            <person name="Mihaltcheva S."/>
            <person name="Molinier V."/>
            <person name="Murat C."/>
            <person name="Poggeler S."/>
            <person name="Quandt C.A."/>
            <person name="Sperisen C."/>
            <person name="Tritt A."/>
            <person name="Tisserant E."/>
            <person name="Crous P.W."/>
            <person name="Henrissat B."/>
            <person name="Nehls U."/>
            <person name="Egli S."/>
            <person name="Spatafora J.W."/>
            <person name="Grigoriev I.V."/>
            <person name="Martin F.M."/>
        </authorList>
    </citation>
    <scope>NUCLEOTIDE SEQUENCE [LARGE SCALE GENOMIC DNA]</scope>
    <source>
        <strain evidence="3 4">CBS 459.81</strain>
    </source>
</reference>
<dbReference type="PROSITE" id="PS00036">
    <property type="entry name" value="BZIP_BASIC"/>
    <property type="match status" value="1"/>
</dbReference>
<dbReference type="InterPro" id="IPR004827">
    <property type="entry name" value="bZIP"/>
</dbReference>
<feature type="compositionally biased region" description="Polar residues" evidence="1">
    <location>
        <begin position="217"/>
        <end position="271"/>
    </location>
</feature>
<feature type="region of interest" description="Disordered" evidence="1">
    <location>
        <begin position="1"/>
        <end position="288"/>
    </location>
</feature>
<feature type="compositionally biased region" description="Basic and acidic residues" evidence="1">
    <location>
        <begin position="480"/>
        <end position="489"/>
    </location>
</feature>
<sequence length="531" mass="57558">MHSFPLENQHEAQGGTGIFLPPLRQISHTPPTPSSDRSRSGRPLGVQSILNPQLEMTEQQRGRRRSAAQMESPSPIDTTPAQSLPSLSRPTSVDSAAEDLIMGRPYPGPGKGQGQGQGQGQSRHILSPRSPALHRTQSLGVLKPPTGTIDAHQSPFLNQGANPGARIYTAEPGTSGVPLMPTSPAIQRAGFDFTRPSAPTPPPGFMRTDPRRRSMGFAQSGSASPITSYSPYSQPAQLSSGPPEQTGTNLTGSYATARGSTPGPQQFNNPPVSMGTERNFMSMPSTGQSSYQLLTVQTQGGNVQIPVEVNAASKASDEKRKRNAGASARFRARRKEKEMQASSTISKLEQQIRDATEDVEFYKRERDYFMQIVYNQPGGDRHFPRQSSPRHRRVSVPSTGPPSTSGSGSGPYSGFSEPPEHRETDRNVRRRTSSYLPVSAPAPAPQSGPGSQQQPYTTSGFPSIVPAPQPGQLLNRGPRQHPDPRDQRQLPETPIPQQSSQRPPFRDPFASEPKGYDRSWPPVPGREGPRQ</sequence>
<feature type="compositionally biased region" description="Gly residues" evidence="1">
    <location>
        <begin position="109"/>
        <end position="119"/>
    </location>
</feature>
<feature type="region of interest" description="Disordered" evidence="1">
    <location>
        <begin position="312"/>
        <end position="352"/>
    </location>
</feature>
<dbReference type="EMBL" id="KV744809">
    <property type="protein sequence ID" value="OCK86053.1"/>
    <property type="molecule type" value="Genomic_DNA"/>
</dbReference>